<dbReference type="Gene3D" id="1.20.120.1630">
    <property type="match status" value="1"/>
</dbReference>
<protein>
    <submittedName>
        <fullName evidence="6">Uncharacterized protein</fullName>
    </submittedName>
</protein>
<dbReference type="PROSITE" id="PS50244">
    <property type="entry name" value="S5A_REDUCTASE"/>
    <property type="match status" value="1"/>
</dbReference>
<reference evidence="6 7" key="1">
    <citation type="submission" date="2016-01" db="EMBL/GenBank/DDBJ databases">
        <title>The new phylogeny of the genus Mycobacterium.</title>
        <authorList>
            <person name="Tarcisio F."/>
            <person name="Conor M."/>
            <person name="Antonella G."/>
            <person name="Elisabetta G."/>
            <person name="Giulia F.S."/>
            <person name="Sara T."/>
            <person name="Anna F."/>
            <person name="Clotilde B."/>
            <person name="Roberto B."/>
            <person name="Veronica D.S."/>
            <person name="Fabio R."/>
            <person name="Monica P."/>
            <person name="Olivier J."/>
            <person name="Enrico T."/>
            <person name="Nicola S."/>
        </authorList>
    </citation>
    <scope>NUCLEOTIDE SEQUENCE [LARGE SCALE GENOMIC DNA]</scope>
    <source>
        <strain evidence="6 7">DSM 44803</strain>
    </source>
</reference>
<organism evidence="6 7">
    <name type="scientific">Mycobacterium nebraskense</name>
    <dbReference type="NCBI Taxonomy" id="244292"/>
    <lineage>
        <taxon>Bacteria</taxon>
        <taxon>Bacillati</taxon>
        <taxon>Actinomycetota</taxon>
        <taxon>Actinomycetes</taxon>
        <taxon>Mycobacteriales</taxon>
        <taxon>Mycobacteriaceae</taxon>
        <taxon>Mycobacterium</taxon>
    </lineage>
</organism>
<evidence type="ECO:0000256" key="2">
    <source>
        <dbReference type="ARBA" id="ARBA00022692"/>
    </source>
</evidence>
<keyword evidence="4 5" id="KW-0472">Membrane</keyword>
<comment type="caution">
    <text evidence="6">The sequence shown here is derived from an EMBL/GenBank/DDBJ whole genome shotgun (WGS) entry which is preliminary data.</text>
</comment>
<dbReference type="Pfam" id="PF04191">
    <property type="entry name" value="PEMT"/>
    <property type="match status" value="1"/>
</dbReference>
<proteinExistence type="predicted"/>
<dbReference type="PANTHER" id="PTHR43847:SF1">
    <property type="entry name" value="BLL3993 PROTEIN"/>
    <property type="match status" value="1"/>
</dbReference>
<accession>A0A1X1YYS7</accession>
<dbReference type="InterPro" id="IPR007318">
    <property type="entry name" value="Phopholipid_MeTrfase"/>
</dbReference>
<name>A0A1X1YYS7_9MYCO</name>
<dbReference type="EMBL" id="LQPH01000164">
    <property type="protein sequence ID" value="ORW16121.1"/>
    <property type="molecule type" value="Genomic_DNA"/>
</dbReference>
<evidence type="ECO:0000256" key="3">
    <source>
        <dbReference type="ARBA" id="ARBA00022989"/>
    </source>
</evidence>
<keyword evidence="7" id="KW-1185">Reference proteome</keyword>
<dbReference type="InterPro" id="IPR052527">
    <property type="entry name" value="Metal_cation-efflux_comp"/>
</dbReference>
<keyword evidence="2 5" id="KW-0812">Transmembrane</keyword>
<dbReference type="AlphaFoldDB" id="A0A1X1YYS7"/>
<evidence type="ECO:0000256" key="4">
    <source>
        <dbReference type="ARBA" id="ARBA00023136"/>
    </source>
</evidence>
<evidence type="ECO:0000256" key="5">
    <source>
        <dbReference type="SAM" id="Phobius"/>
    </source>
</evidence>
<dbReference type="GO" id="GO:0012505">
    <property type="term" value="C:endomembrane system"/>
    <property type="evidence" value="ECO:0007669"/>
    <property type="project" value="UniProtKB-SubCell"/>
</dbReference>
<dbReference type="OrthoDB" id="9789029at2"/>
<dbReference type="Proteomes" id="UP000193781">
    <property type="component" value="Unassembled WGS sequence"/>
</dbReference>
<comment type="subcellular location">
    <subcellularLocation>
        <location evidence="1">Endomembrane system</location>
        <topology evidence="1">Multi-pass membrane protein</topology>
    </subcellularLocation>
</comment>
<dbReference type="PANTHER" id="PTHR43847">
    <property type="entry name" value="BLL3993 PROTEIN"/>
    <property type="match status" value="1"/>
</dbReference>
<evidence type="ECO:0000256" key="1">
    <source>
        <dbReference type="ARBA" id="ARBA00004127"/>
    </source>
</evidence>
<sequence>MMPPAAAAIGLIMQASGLALRVWSMRTLGAFYTRTLRTAQNQHVVDTGPYRMIRHPGYTGALLVWIGLALASRSVPATVVVAALMGRAYQRRIAAEEHLLQRALPEYGEYSRRTKKLIPLTW</sequence>
<keyword evidence="3 5" id="KW-1133">Transmembrane helix</keyword>
<feature type="transmembrane region" description="Helical" evidence="5">
    <location>
        <begin position="62"/>
        <end position="84"/>
    </location>
</feature>
<evidence type="ECO:0000313" key="7">
    <source>
        <dbReference type="Proteomes" id="UP000193781"/>
    </source>
</evidence>
<gene>
    <name evidence="6" type="ORF">AWC17_15395</name>
</gene>
<evidence type="ECO:0000313" key="6">
    <source>
        <dbReference type="EMBL" id="ORW16121.1"/>
    </source>
</evidence>